<evidence type="ECO:0000313" key="2">
    <source>
        <dbReference type="Proteomes" id="UP000187209"/>
    </source>
</evidence>
<comment type="caution">
    <text evidence="1">The sequence shown here is derived from an EMBL/GenBank/DDBJ whole genome shotgun (WGS) entry which is preliminary data.</text>
</comment>
<dbReference type="Proteomes" id="UP000187209">
    <property type="component" value="Unassembled WGS sequence"/>
</dbReference>
<evidence type="ECO:0000313" key="1">
    <source>
        <dbReference type="EMBL" id="OMJ87050.1"/>
    </source>
</evidence>
<organism evidence="1 2">
    <name type="scientific">Stentor coeruleus</name>
    <dbReference type="NCBI Taxonomy" id="5963"/>
    <lineage>
        <taxon>Eukaryota</taxon>
        <taxon>Sar</taxon>
        <taxon>Alveolata</taxon>
        <taxon>Ciliophora</taxon>
        <taxon>Postciliodesmatophora</taxon>
        <taxon>Heterotrichea</taxon>
        <taxon>Heterotrichida</taxon>
        <taxon>Stentoridae</taxon>
        <taxon>Stentor</taxon>
    </lineage>
</organism>
<accession>A0A1R2CDL2</accession>
<reference evidence="1 2" key="1">
    <citation type="submission" date="2016-11" db="EMBL/GenBank/DDBJ databases">
        <title>The macronuclear genome of Stentor coeruleus: a giant cell with tiny introns.</title>
        <authorList>
            <person name="Slabodnick M."/>
            <person name="Ruby J.G."/>
            <person name="Reiff S.B."/>
            <person name="Swart E.C."/>
            <person name="Gosai S."/>
            <person name="Prabakaran S."/>
            <person name="Witkowska E."/>
            <person name="Larue G.E."/>
            <person name="Fisher S."/>
            <person name="Freeman R.M."/>
            <person name="Gunawardena J."/>
            <person name="Chu W."/>
            <person name="Stover N.A."/>
            <person name="Gregory B.D."/>
            <person name="Nowacki M."/>
            <person name="Derisi J."/>
            <person name="Roy S.W."/>
            <person name="Marshall W.F."/>
            <person name="Sood P."/>
        </authorList>
    </citation>
    <scope>NUCLEOTIDE SEQUENCE [LARGE SCALE GENOMIC DNA]</scope>
    <source>
        <strain evidence="1">WM001</strain>
    </source>
</reference>
<sequence length="150" mass="17328">MNPLDKSIDQKQISLGRWTPRTPDLDSQVQKPKSRNMLISTSSGFLRTRQQAVRDYDYLSRTRFVGKRVIKLPVISLSFNYKAKVLNDTSNQFEWKNEDRAPTRKNRELETGTLYKFSSLGNATFSFIGKIDATATKKSPFVYKKHAVKF</sequence>
<gene>
    <name evidence="1" type="ORF">SteCoe_11291</name>
</gene>
<proteinExistence type="predicted"/>
<protein>
    <submittedName>
        <fullName evidence="1">Uncharacterized protein</fullName>
    </submittedName>
</protein>
<dbReference type="EMBL" id="MPUH01000187">
    <property type="protein sequence ID" value="OMJ87050.1"/>
    <property type="molecule type" value="Genomic_DNA"/>
</dbReference>
<name>A0A1R2CDL2_9CILI</name>
<dbReference type="AlphaFoldDB" id="A0A1R2CDL2"/>
<keyword evidence="2" id="KW-1185">Reference proteome</keyword>